<evidence type="ECO:0000313" key="2">
    <source>
        <dbReference type="Proteomes" id="UP001595896"/>
    </source>
</evidence>
<dbReference type="Pfam" id="PF04250">
    <property type="entry name" value="DUF429"/>
    <property type="match status" value="1"/>
</dbReference>
<name>A0ABV9NVG3_9BACI</name>
<sequence length="232" mass="25364">MIAAGLDGCRQGWIAVTSKNGRLTGAFLLPQLSKLAAGDYGAIWIDIPIGLPSAGSYPRRTEQLARKRLPGRGSTVFPVPAEEVLEAASYPEANVLHKELTGSGLQKQGWFILPKIAEAREAANILALTEAHPELLFACLNEGPVLSKKKQPEGREERLTLLETLDPGVRRFFSDTLRQYPRSAFATDDLLDAAVLALCASHPALIREPLDPEPLHDRLGQPMNMMLVRLRA</sequence>
<dbReference type="RefSeq" id="WP_377909059.1">
    <property type="nucleotide sequence ID" value="NZ_JBHSGK010000005.1"/>
</dbReference>
<accession>A0ABV9NVG3</accession>
<dbReference type="InterPro" id="IPR007362">
    <property type="entry name" value="DUF429"/>
</dbReference>
<dbReference type="EMBL" id="JBHSGK010000005">
    <property type="protein sequence ID" value="MFC4736415.1"/>
    <property type="molecule type" value="Genomic_DNA"/>
</dbReference>
<keyword evidence="2" id="KW-1185">Reference proteome</keyword>
<protein>
    <submittedName>
        <fullName evidence="1">DUF429 domain-containing protein</fullName>
    </submittedName>
</protein>
<evidence type="ECO:0000313" key="1">
    <source>
        <dbReference type="EMBL" id="MFC4736415.1"/>
    </source>
</evidence>
<dbReference type="Proteomes" id="UP001595896">
    <property type="component" value="Unassembled WGS sequence"/>
</dbReference>
<reference evidence="2" key="1">
    <citation type="journal article" date="2019" name="Int. J. Syst. Evol. Microbiol.">
        <title>The Global Catalogue of Microorganisms (GCM) 10K type strain sequencing project: providing services to taxonomists for standard genome sequencing and annotation.</title>
        <authorList>
            <consortium name="The Broad Institute Genomics Platform"/>
            <consortium name="The Broad Institute Genome Sequencing Center for Infectious Disease"/>
            <person name="Wu L."/>
            <person name="Ma J."/>
        </authorList>
    </citation>
    <scope>NUCLEOTIDE SEQUENCE [LARGE SCALE GENOMIC DNA]</scope>
    <source>
        <strain evidence="2">JCM 12165</strain>
    </source>
</reference>
<comment type="caution">
    <text evidence="1">The sequence shown here is derived from an EMBL/GenBank/DDBJ whole genome shotgun (WGS) entry which is preliminary data.</text>
</comment>
<gene>
    <name evidence="1" type="ORF">ACFO4L_07435</name>
</gene>
<organism evidence="1 2">
    <name type="scientific">Bacillus daqingensis</name>
    <dbReference type="NCBI Taxonomy" id="872396"/>
    <lineage>
        <taxon>Bacteria</taxon>
        <taxon>Bacillati</taxon>
        <taxon>Bacillota</taxon>
        <taxon>Bacilli</taxon>
        <taxon>Bacillales</taxon>
        <taxon>Bacillaceae</taxon>
        <taxon>Bacillus</taxon>
    </lineage>
</organism>
<proteinExistence type="predicted"/>